<gene>
    <name evidence="1" type="ORF">METZ01_LOCUS226209</name>
</gene>
<proteinExistence type="predicted"/>
<organism evidence="1">
    <name type="scientific">marine metagenome</name>
    <dbReference type="NCBI Taxonomy" id="408172"/>
    <lineage>
        <taxon>unclassified sequences</taxon>
        <taxon>metagenomes</taxon>
        <taxon>ecological metagenomes</taxon>
    </lineage>
</organism>
<dbReference type="EMBL" id="UINC01054985">
    <property type="protein sequence ID" value="SVB73355.1"/>
    <property type="molecule type" value="Genomic_DNA"/>
</dbReference>
<reference evidence="1" key="1">
    <citation type="submission" date="2018-05" db="EMBL/GenBank/DDBJ databases">
        <authorList>
            <person name="Lanie J.A."/>
            <person name="Ng W.-L."/>
            <person name="Kazmierczak K.M."/>
            <person name="Andrzejewski T.M."/>
            <person name="Davidsen T.M."/>
            <person name="Wayne K.J."/>
            <person name="Tettelin H."/>
            <person name="Glass J.I."/>
            <person name="Rusch D."/>
            <person name="Podicherti R."/>
            <person name="Tsui H.-C.T."/>
            <person name="Winkler M.E."/>
        </authorList>
    </citation>
    <scope>NUCLEOTIDE SEQUENCE</scope>
</reference>
<dbReference type="AlphaFoldDB" id="A0A382GF44"/>
<accession>A0A382GF44</accession>
<protein>
    <submittedName>
        <fullName evidence="1">Uncharacterized protein</fullName>
    </submittedName>
</protein>
<name>A0A382GF44_9ZZZZ</name>
<sequence>MLSKTVAIMILIMSLPASAQSFPEKQCPMKTLEGVAAQELMVKGVIMHTEFEKKPTGTLDHNKISLIHTLRADWAIWICIQSLIIHQENPQSLALICTRCEYD</sequence>
<evidence type="ECO:0000313" key="1">
    <source>
        <dbReference type="EMBL" id="SVB73355.1"/>
    </source>
</evidence>